<dbReference type="RefSeq" id="WP_094820382.1">
    <property type="nucleotide sequence ID" value="NZ_NEVO01000005.1"/>
</dbReference>
<proteinExistence type="predicted"/>
<evidence type="ECO:0000313" key="2">
    <source>
        <dbReference type="EMBL" id="OZI57425.1"/>
    </source>
</evidence>
<evidence type="ECO:0000313" key="3">
    <source>
        <dbReference type="Proteomes" id="UP000216885"/>
    </source>
</evidence>
<comment type="caution">
    <text evidence="2">The sequence shown here is derived from an EMBL/GenBank/DDBJ whole genome shotgun (WGS) entry which is preliminary data.</text>
</comment>
<organism evidence="2 3">
    <name type="scientific">Bordetella genomosp. 4</name>
    <dbReference type="NCBI Taxonomy" id="463044"/>
    <lineage>
        <taxon>Bacteria</taxon>
        <taxon>Pseudomonadati</taxon>
        <taxon>Pseudomonadota</taxon>
        <taxon>Betaproteobacteria</taxon>
        <taxon>Burkholderiales</taxon>
        <taxon>Alcaligenaceae</taxon>
        <taxon>Bordetella</taxon>
    </lineage>
</organism>
<accession>A0A261U722</accession>
<dbReference type="AlphaFoldDB" id="A0A261U722"/>
<sequence length="154" mass="16817">MPIVLAFIVLAAIIYGAVALYMSVAAKFGWLAGVGADVLAVALVVAVIAGFVHRYRTIHGKTVNGKRVLSLTESWGGIRIDANEKRGSLVVDGNTAQFIFTDICNVRALTREGRWMLALHLAHNAQGDWELPMPDRKQAHRWAKILTLAGEQNL</sequence>
<keyword evidence="3" id="KW-1185">Reference proteome</keyword>
<protein>
    <submittedName>
        <fullName evidence="2">Uncharacterized protein</fullName>
    </submittedName>
</protein>
<dbReference type="EMBL" id="NEVQ01000012">
    <property type="protein sequence ID" value="OZI57425.1"/>
    <property type="molecule type" value="Genomic_DNA"/>
</dbReference>
<reference evidence="2 3" key="1">
    <citation type="submission" date="2017-05" db="EMBL/GenBank/DDBJ databases">
        <title>Complete and WGS of Bordetella genogroups.</title>
        <authorList>
            <person name="Spilker T."/>
            <person name="LiPuma J."/>
        </authorList>
    </citation>
    <scope>NUCLEOTIDE SEQUENCE [LARGE SCALE GENOMIC DNA]</scope>
    <source>
        <strain evidence="2 3">AU9919</strain>
    </source>
</reference>
<feature type="transmembrane region" description="Helical" evidence="1">
    <location>
        <begin position="29"/>
        <end position="52"/>
    </location>
</feature>
<keyword evidence="1" id="KW-1133">Transmembrane helix</keyword>
<dbReference type="Proteomes" id="UP000216885">
    <property type="component" value="Unassembled WGS sequence"/>
</dbReference>
<dbReference type="OrthoDB" id="8964358at2"/>
<evidence type="ECO:0000256" key="1">
    <source>
        <dbReference type="SAM" id="Phobius"/>
    </source>
</evidence>
<name>A0A261U722_9BORD</name>
<keyword evidence="1" id="KW-0472">Membrane</keyword>
<gene>
    <name evidence="2" type="ORF">CAL20_08485</name>
</gene>
<keyword evidence="1" id="KW-0812">Transmembrane</keyword>